<dbReference type="PROSITE" id="PS51194">
    <property type="entry name" value="HELICASE_CTER"/>
    <property type="match status" value="1"/>
</dbReference>
<dbReference type="Pfam" id="PF17764">
    <property type="entry name" value="PriA_3primeBD"/>
    <property type="match status" value="1"/>
</dbReference>
<dbReference type="GO" id="GO:0006269">
    <property type="term" value="P:DNA replication, synthesis of primer"/>
    <property type="evidence" value="ECO:0007669"/>
    <property type="project" value="UniProtKB-KW"/>
</dbReference>
<dbReference type="PROSITE" id="PS51192">
    <property type="entry name" value="HELICASE_ATP_BIND_1"/>
    <property type="match status" value="1"/>
</dbReference>
<evidence type="ECO:0000256" key="11">
    <source>
        <dbReference type="ARBA" id="ARBA00048988"/>
    </source>
</evidence>
<keyword evidence="8 12" id="KW-0067">ATP-binding</keyword>
<dbReference type="NCBIfam" id="TIGR00595">
    <property type="entry name" value="priA"/>
    <property type="match status" value="1"/>
</dbReference>
<keyword evidence="10 12" id="KW-0413">Isomerase</keyword>
<evidence type="ECO:0000256" key="7">
    <source>
        <dbReference type="ARBA" id="ARBA00022833"/>
    </source>
</evidence>
<keyword evidence="5 12" id="KW-0378">Hydrolase</keyword>
<name>A0A6N2UM24_BLAHA</name>
<keyword evidence="3 12" id="KW-0479">Metal-binding</keyword>
<evidence type="ECO:0000256" key="10">
    <source>
        <dbReference type="ARBA" id="ARBA00023235"/>
    </source>
</evidence>
<keyword evidence="7 12" id="KW-0862">Zinc</keyword>
<dbReference type="CDD" id="cd17929">
    <property type="entry name" value="DEXHc_priA"/>
    <property type="match status" value="1"/>
</dbReference>
<dbReference type="InterPro" id="IPR042115">
    <property type="entry name" value="PriA_3primeBD_sf"/>
</dbReference>
<dbReference type="InterPro" id="IPR041236">
    <property type="entry name" value="PriA_C"/>
</dbReference>
<comment type="similarity">
    <text evidence="12">Belongs to the helicase family. PriA subfamily.</text>
</comment>
<keyword evidence="6 12" id="KW-0347">Helicase</keyword>
<sequence>MSKVYADIIVDISQEKLDKSFQYEIPENLQNQVEIGKKVLVSFGNGNRKISGYVIGISDTPKLSPEKIKPVLEVVTQGIEIESHLIALAGWIAKNYGSTVNQALKTVLLVKEKASAKEKKYIRLLISKEEGQTYLEEFTRKHYLAKARLMEALLENQVLEYKEAMDTLKLSSSVIKGMEEKKLIAVERERLYRTPVPKDAQRGYEYQLSKEQKEVVSEIFKEWQQEQPRPCLIKGVTGSGKTQVYMELIEAVLKQGKQVIVLIPEIALTYQNVVRFYSRFGSCVSVINSRLSVGERFDQFERAKKGEISVVIGPRSALFTPFPNLGLIIIDEEHEDSYKSEKTPCYHARETAVRRGKMESARVVMGSASPSVDSYYRGKAGEYQLLYLNERYGGKELPEVEIVDLKAELKTGNRSIFSHVLTEKLEERLQKKEQSILFLNRRGYTGFVSCRSCGYVVKCPHCDVSLTAHRNGKMICHYCGYEIPQVKTCPSCGSPYIGGFKAGTQQIETLLKKSFPDARILRMDADTTKNKGGHEKVLSAFAAGEADILIGTQMIVKGHDFPNVTFVGVLAADLSLYSEDYRASEKTFQLLLQAVGRAGRGRKKGEAVIQTYHPEHYSILAAAAQDYEAFYQAEIGYRLLMDYPPAAFMTAVRGSCKNEELLKQAMEYCRKYIEKIYKKEDLILVGPAPETVAKVQDYYKMVLYMRHENREILVRLKDALEKYIAVNKGFQDIYIQFDFNV</sequence>
<dbReference type="Gene3D" id="3.40.50.300">
    <property type="entry name" value="P-loop containing nucleotide triphosphate hydrolases"/>
    <property type="match status" value="2"/>
</dbReference>
<dbReference type="Pfam" id="PF04851">
    <property type="entry name" value="ResIII"/>
    <property type="match status" value="1"/>
</dbReference>
<dbReference type="FunFam" id="3.40.50.300:FF:000489">
    <property type="entry name" value="Primosome assembly protein PriA"/>
    <property type="match status" value="1"/>
</dbReference>
<comment type="catalytic activity">
    <reaction evidence="12">
        <text>Couples ATP hydrolysis with the unwinding of duplex DNA by translocating in the 3'-5' direction.</text>
        <dbReference type="EC" id="5.6.2.4"/>
    </reaction>
</comment>
<dbReference type="SMART" id="SM00487">
    <property type="entry name" value="DEXDc"/>
    <property type="match status" value="1"/>
</dbReference>
<dbReference type="InterPro" id="IPR014001">
    <property type="entry name" value="Helicase_ATP-bd"/>
</dbReference>
<feature type="binding site" evidence="12">
    <location>
        <position position="450"/>
    </location>
    <ligand>
        <name>Zn(2+)</name>
        <dbReference type="ChEBI" id="CHEBI:29105"/>
        <label>1</label>
    </ligand>
</feature>
<keyword evidence="4 12" id="KW-0547">Nucleotide-binding</keyword>
<dbReference type="InterPro" id="IPR006935">
    <property type="entry name" value="Helicase/UvrB_N"/>
</dbReference>
<evidence type="ECO:0000256" key="3">
    <source>
        <dbReference type="ARBA" id="ARBA00022723"/>
    </source>
</evidence>
<evidence type="ECO:0000256" key="8">
    <source>
        <dbReference type="ARBA" id="ARBA00022840"/>
    </source>
</evidence>
<evidence type="ECO:0000256" key="12">
    <source>
        <dbReference type="HAMAP-Rule" id="MF_00983"/>
    </source>
</evidence>
<comment type="cofactor">
    <cofactor evidence="12">
        <name>Zn(2+)</name>
        <dbReference type="ChEBI" id="CHEBI:29105"/>
    </cofactor>
    <text evidence="12">Binds 2 zinc ions per subunit.</text>
</comment>
<dbReference type="GO" id="GO:0043138">
    <property type="term" value="F:3'-5' DNA helicase activity"/>
    <property type="evidence" value="ECO:0007669"/>
    <property type="project" value="UniProtKB-EC"/>
</dbReference>
<dbReference type="GO" id="GO:1990077">
    <property type="term" value="C:primosome complex"/>
    <property type="evidence" value="ECO:0007669"/>
    <property type="project" value="UniProtKB-UniRule"/>
</dbReference>
<dbReference type="SMART" id="SM00490">
    <property type="entry name" value="HELICc"/>
    <property type="match status" value="1"/>
</dbReference>
<dbReference type="InterPro" id="IPR041222">
    <property type="entry name" value="PriA_3primeBD"/>
</dbReference>
<feature type="binding site" evidence="12">
    <location>
        <position position="453"/>
    </location>
    <ligand>
        <name>Zn(2+)</name>
        <dbReference type="ChEBI" id="CHEBI:29105"/>
        <label>1</label>
    </ligand>
</feature>
<proteinExistence type="inferred from homology"/>
<evidence type="ECO:0000256" key="5">
    <source>
        <dbReference type="ARBA" id="ARBA00022801"/>
    </source>
</evidence>
<dbReference type="GO" id="GO:0008270">
    <property type="term" value="F:zinc ion binding"/>
    <property type="evidence" value="ECO:0007669"/>
    <property type="project" value="UniProtKB-UniRule"/>
</dbReference>
<feature type="domain" description="Helicase ATP-binding" evidence="13">
    <location>
        <begin position="222"/>
        <end position="388"/>
    </location>
</feature>
<organism evidence="15">
    <name type="scientific">Blautia hansenii</name>
    <name type="common">Ruminococcus hansenii</name>
    <dbReference type="NCBI Taxonomy" id="1322"/>
    <lineage>
        <taxon>Bacteria</taxon>
        <taxon>Bacillati</taxon>
        <taxon>Bacillota</taxon>
        <taxon>Clostridia</taxon>
        <taxon>Lachnospirales</taxon>
        <taxon>Lachnospiraceae</taxon>
        <taxon>Blautia</taxon>
    </lineage>
</organism>
<dbReference type="SUPFAM" id="SSF52540">
    <property type="entry name" value="P-loop containing nucleoside triphosphate hydrolases"/>
    <property type="match status" value="2"/>
</dbReference>
<evidence type="ECO:0000256" key="4">
    <source>
        <dbReference type="ARBA" id="ARBA00022741"/>
    </source>
</evidence>
<protein>
    <recommendedName>
        <fullName evidence="12">Replication restart protein PriA</fullName>
    </recommendedName>
    <alternativeName>
        <fullName evidence="12">ATP-dependent DNA helicase PriA</fullName>
        <ecNumber evidence="12">5.6.2.4</ecNumber>
    </alternativeName>
    <alternativeName>
        <fullName evidence="12">DNA 3'-5' helicase PriA</fullName>
    </alternativeName>
</protein>
<dbReference type="GO" id="GO:0003677">
    <property type="term" value="F:DNA binding"/>
    <property type="evidence" value="ECO:0007669"/>
    <property type="project" value="UniProtKB-UniRule"/>
</dbReference>
<dbReference type="GO" id="GO:0006302">
    <property type="term" value="P:double-strand break repair"/>
    <property type="evidence" value="ECO:0007669"/>
    <property type="project" value="InterPro"/>
</dbReference>
<dbReference type="Pfam" id="PF18319">
    <property type="entry name" value="Zn_ribbon_PriA"/>
    <property type="match status" value="1"/>
</dbReference>
<dbReference type="Pfam" id="PF00271">
    <property type="entry name" value="Helicase_C"/>
    <property type="match status" value="1"/>
</dbReference>
<dbReference type="Pfam" id="PF18074">
    <property type="entry name" value="PriA_C"/>
    <property type="match status" value="1"/>
</dbReference>
<feature type="binding site" evidence="12">
    <location>
        <position position="492"/>
    </location>
    <ligand>
        <name>Zn(2+)</name>
        <dbReference type="ChEBI" id="CHEBI:29105"/>
        <label>1</label>
    </ligand>
</feature>
<feature type="binding site" evidence="12">
    <location>
        <position position="479"/>
    </location>
    <ligand>
        <name>Zn(2+)</name>
        <dbReference type="ChEBI" id="CHEBI:29105"/>
        <label>2</label>
    </ligand>
</feature>
<feature type="binding site" evidence="12">
    <location>
        <position position="462"/>
    </location>
    <ligand>
        <name>Zn(2+)</name>
        <dbReference type="ChEBI" id="CHEBI:29105"/>
        <label>2</label>
    </ligand>
</feature>
<reference evidence="15" key="1">
    <citation type="submission" date="2019-11" db="EMBL/GenBank/DDBJ databases">
        <authorList>
            <person name="Feng L."/>
        </authorList>
    </citation>
    <scope>NUCLEOTIDE SEQUENCE</scope>
    <source>
        <strain evidence="15">BhanseniiLFYP23</strain>
    </source>
</reference>
<keyword evidence="2 12" id="KW-0235">DNA replication</keyword>
<dbReference type="AlphaFoldDB" id="A0A6N2UM24"/>
<dbReference type="CDD" id="cd18804">
    <property type="entry name" value="SF2_C_priA"/>
    <property type="match status" value="1"/>
</dbReference>
<dbReference type="InterPro" id="IPR001650">
    <property type="entry name" value="Helicase_C-like"/>
</dbReference>
<dbReference type="InterPro" id="IPR005259">
    <property type="entry name" value="PriA"/>
</dbReference>
<dbReference type="HAMAP" id="MF_00983">
    <property type="entry name" value="PriA"/>
    <property type="match status" value="1"/>
</dbReference>
<evidence type="ECO:0000259" key="14">
    <source>
        <dbReference type="PROSITE" id="PS51194"/>
    </source>
</evidence>
<dbReference type="InterPro" id="IPR027417">
    <property type="entry name" value="P-loop_NTPase"/>
</dbReference>
<feature type="domain" description="Helicase C-terminal" evidence="14">
    <location>
        <begin position="482"/>
        <end position="635"/>
    </location>
</feature>
<dbReference type="GO" id="GO:0006270">
    <property type="term" value="P:DNA replication initiation"/>
    <property type="evidence" value="ECO:0007669"/>
    <property type="project" value="TreeGrafter"/>
</dbReference>
<comment type="subunit">
    <text evidence="12">Component of the replication restart primosome.</text>
</comment>
<evidence type="ECO:0000256" key="9">
    <source>
        <dbReference type="ARBA" id="ARBA00023125"/>
    </source>
</evidence>
<feature type="binding site" evidence="12">
    <location>
        <position position="476"/>
    </location>
    <ligand>
        <name>Zn(2+)</name>
        <dbReference type="ChEBI" id="CHEBI:29105"/>
        <label>2</label>
    </ligand>
</feature>
<dbReference type="EMBL" id="CACRSY010000014">
    <property type="protein sequence ID" value="VYT17852.1"/>
    <property type="molecule type" value="Genomic_DNA"/>
</dbReference>
<comment type="catalytic activity">
    <reaction evidence="11 12">
        <text>ATP + H2O = ADP + phosphate + H(+)</text>
        <dbReference type="Rhea" id="RHEA:13065"/>
        <dbReference type="ChEBI" id="CHEBI:15377"/>
        <dbReference type="ChEBI" id="CHEBI:15378"/>
        <dbReference type="ChEBI" id="CHEBI:30616"/>
        <dbReference type="ChEBI" id="CHEBI:43474"/>
        <dbReference type="ChEBI" id="CHEBI:456216"/>
        <dbReference type="EC" id="5.6.2.4"/>
    </reaction>
</comment>
<feature type="binding site" evidence="12">
    <location>
        <position position="489"/>
    </location>
    <ligand>
        <name>Zn(2+)</name>
        <dbReference type="ChEBI" id="CHEBI:29105"/>
        <label>1</label>
    </ligand>
</feature>
<evidence type="ECO:0000256" key="6">
    <source>
        <dbReference type="ARBA" id="ARBA00022806"/>
    </source>
</evidence>
<evidence type="ECO:0000256" key="1">
    <source>
        <dbReference type="ARBA" id="ARBA00022515"/>
    </source>
</evidence>
<dbReference type="RefSeq" id="WP_156342495.1">
    <property type="nucleotide sequence ID" value="NZ_CACRSY010000014.1"/>
</dbReference>
<dbReference type="Gene3D" id="3.40.1440.60">
    <property type="entry name" value="PriA, 3(prime) DNA-binding domain"/>
    <property type="match status" value="1"/>
</dbReference>
<keyword evidence="1 12" id="KW-0639">Primosome</keyword>
<dbReference type="GO" id="GO:0006310">
    <property type="term" value="P:DNA recombination"/>
    <property type="evidence" value="ECO:0007669"/>
    <property type="project" value="InterPro"/>
</dbReference>
<gene>
    <name evidence="12 15" type="primary">priA</name>
    <name evidence="15" type="ORF">BHLFYP23_00478</name>
</gene>
<keyword evidence="9 12" id="KW-0238">DNA-binding</keyword>
<evidence type="ECO:0000259" key="13">
    <source>
        <dbReference type="PROSITE" id="PS51192"/>
    </source>
</evidence>
<evidence type="ECO:0000313" key="15">
    <source>
        <dbReference type="EMBL" id="VYT17852.1"/>
    </source>
</evidence>
<accession>A0A6N2UM24</accession>
<evidence type="ECO:0000256" key="2">
    <source>
        <dbReference type="ARBA" id="ARBA00022705"/>
    </source>
</evidence>
<dbReference type="PANTHER" id="PTHR30580">
    <property type="entry name" value="PRIMOSOMAL PROTEIN N"/>
    <property type="match status" value="1"/>
</dbReference>
<feature type="binding site" evidence="12">
    <location>
        <position position="459"/>
    </location>
    <ligand>
        <name>Zn(2+)</name>
        <dbReference type="ChEBI" id="CHEBI:29105"/>
        <label>2</label>
    </ligand>
</feature>
<dbReference type="GO" id="GO:0005524">
    <property type="term" value="F:ATP binding"/>
    <property type="evidence" value="ECO:0007669"/>
    <property type="project" value="UniProtKB-UniRule"/>
</dbReference>
<comment type="function">
    <text evidence="12">Initiates the restart of stalled replication forks, which reloads the replicative helicase on sites other than the origin of replication. Recognizes and binds to abandoned replication forks and remodels them to uncover a helicase loading site. Promotes assembly of the primosome at these replication forks.</text>
</comment>
<dbReference type="InterPro" id="IPR040498">
    <property type="entry name" value="PriA_CRR"/>
</dbReference>
<dbReference type="PANTHER" id="PTHR30580:SF0">
    <property type="entry name" value="PRIMOSOMAL PROTEIN N"/>
    <property type="match status" value="1"/>
</dbReference>
<dbReference type="GO" id="GO:0016787">
    <property type="term" value="F:hydrolase activity"/>
    <property type="evidence" value="ECO:0007669"/>
    <property type="project" value="UniProtKB-KW"/>
</dbReference>
<dbReference type="EC" id="5.6.2.4" evidence="12"/>